<dbReference type="HOGENOM" id="CLU_3069355_0_0_1"/>
<evidence type="ECO:0000313" key="2">
    <source>
        <dbReference type="Proteomes" id="UP000054538"/>
    </source>
</evidence>
<reference evidence="1 2" key="1">
    <citation type="submission" date="2014-04" db="EMBL/GenBank/DDBJ databases">
        <authorList>
            <consortium name="DOE Joint Genome Institute"/>
            <person name="Kuo A."/>
            <person name="Kohler A."/>
            <person name="Jargeat P."/>
            <person name="Nagy L.G."/>
            <person name="Floudas D."/>
            <person name="Copeland A."/>
            <person name="Barry K.W."/>
            <person name="Cichocki N."/>
            <person name="Veneault-Fourrey C."/>
            <person name="LaButti K."/>
            <person name="Lindquist E.A."/>
            <person name="Lipzen A."/>
            <person name="Lundell T."/>
            <person name="Morin E."/>
            <person name="Murat C."/>
            <person name="Sun H."/>
            <person name="Tunlid A."/>
            <person name="Henrissat B."/>
            <person name="Grigoriev I.V."/>
            <person name="Hibbett D.S."/>
            <person name="Martin F."/>
            <person name="Nordberg H.P."/>
            <person name="Cantor M.N."/>
            <person name="Hua S.X."/>
        </authorList>
    </citation>
    <scope>NUCLEOTIDE SEQUENCE [LARGE SCALE GENOMIC DNA]</scope>
    <source>
        <strain evidence="1 2">Ve08.2h10</strain>
    </source>
</reference>
<evidence type="ECO:0000313" key="1">
    <source>
        <dbReference type="EMBL" id="KIK93894.1"/>
    </source>
</evidence>
<dbReference type="Proteomes" id="UP000054538">
    <property type="component" value="Unassembled WGS sequence"/>
</dbReference>
<dbReference type="InParanoid" id="A0A0D0E163"/>
<gene>
    <name evidence="1" type="ORF">PAXRUDRAFT_785713</name>
</gene>
<sequence length="53" mass="6108">MYATLNILYTQITSHLRSPLFHSFCFPKPSTITLLKTRIILVNRLKAGLSPYQ</sequence>
<dbReference type="AlphaFoldDB" id="A0A0D0E163"/>
<keyword evidence="2" id="KW-1185">Reference proteome</keyword>
<proteinExistence type="predicted"/>
<name>A0A0D0E163_9AGAM</name>
<accession>A0A0D0E163</accession>
<dbReference type="EMBL" id="KN825146">
    <property type="protein sequence ID" value="KIK93894.1"/>
    <property type="molecule type" value="Genomic_DNA"/>
</dbReference>
<organism evidence="1 2">
    <name type="scientific">Paxillus rubicundulus Ve08.2h10</name>
    <dbReference type="NCBI Taxonomy" id="930991"/>
    <lineage>
        <taxon>Eukaryota</taxon>
        <taxon>Fungi</taxon>
        <taxon>Dikarya</taxon>
        <taxon>Basidiomycota</taxon>
        <taxon>Agaricomycotina</taxon>
        <taxon>Agaricomycetes</taxon>
        <taxon>Agaricomycetidae</taxon>
        <taxon>Boletales</taxon>
        <taxon>Paxilineae</taxon>
        <taxon>Paxillaceae</taxon>
        <taxon>Paxillus</taxon>
    </lineage>
</organism>
<protein>
    <submittedName>
        <fullName evidence="1">Uncharacterized protein</fullName>
    </submittedName>
</protein>
<reference evidence="2" key="2">
    <citation type="submission" date="2015-01" db="EMBL/GenBank/DDBJ databases">
        <title>Evolutionary Origins and Diversification of the Mycorrhizal Mutualists.</title>
        <authorList>
            <consortium name="DOE Joint Genome Institute"/>
            <consortium name="Mycorrhizal Genomics Consortium"/>
            <person name="Kohler A."/>
            <person name="Kuo A."/>
            <person name="Nagy L.G."/>
            <person name="Floudas D."/>
            <person name="Copeland A."/>
            <person name="Barry K.W."/>
            <person name="Cichocki N."/>
            <person name="Veneault-Fourrey C."/>
            <person name="LaButti K."/>
            <person name="Lindquist E.A."/>
            <person name="Lipzen A."/>
            <person name="Lundell T."/>
            <person name="Morin E."/>
            <person name="Murat C."/>
            <person name="Riley R."/>
            <person name="Ohm R."/>
            <person name="Sun H."/>
            <person name="Tunlid A."/>
            <person name="Henrissat B."/>
            <person name="Grigoriev I.V."/>
            <person name="Hibbett D.S."/>
            <person name="Martin F."/>
        </authorList>
    </citation>
    <scope>NUCLEOTIDE SEQUENCE [LARGE SCALE GENOMIC DNA]</scope>
    <source>
        <strain evidence="2">Ve08.2h10</strain>
    </source>
</reference>